<dbReference type="Pfam" id="PF04120">
    <property type="entry name" value="Iron_permease"/>
    <property type="match status" value="3"/>
</dbReference>
<evidence type="ECO:0000313" key="2">
    <source>
        <dbReference type="EMBL" id="CAK7208812.1"/>
    </source>
</evidence>
<comment type="caution">
    <text evidence="2">The sequence shown here is derived from an EMBL/GenBank/DDBJ whole genome shotgun (WGS) entry which is preliminary data.</text>
</comment>
<reference evidence="2 3" key="1">
    <citation type="submission" date="2024-01" db="EMBL/GenBank/DDBJ databases">
        <authorList>
            <person name="Allen C."/>
            <person name="Tagirdzhanova G."/>
        </authorList>
    </citation>
    <scope>NUCLEOTIDE SEQUENCE [LARGE SCALE GENOMIC DNA]</scope>
</reference>
<dbReference type="EMBL" id="CAWUHB010000001">
    <property type="protein sequence ID" value="CAK7208812.1"/>
    <property type="molecule type" value="Genomic_DNA"/>
</dbReference>
<evidence type="ECO:0000256" key="1">
    <source>
        <dbReference type="SAM" id="Phobius"/>
    </source>
</evidence>
<proteinExistence type="predicted"/>
<feature type="transmembrane region" description="Helical" evidence="1">
    <location>
        <begin position="366"/>
        <end position="385"/>
    </location>
</feature>
<keyword evidence="1" id="KW-0812">Transmembrane</keyword>
<dbReference type="Proteomes" id="UP001642405">
    <property type="component" value="Unassembled WGS sequence"/>
</dbReference>
<name>A0ABP0ANH3_9PEZI</name>
<keyword evidence="3" id="KW-1185">Reference proteome</keyword>
<keyword evidence="1" id="KW-1133">Transmembrane helix</keyword>
<protein>
    <submittedName>
        <fullName evidence="2">Low-affinity Fe(2+) transport protein</fullName>
    </submittedName>
</protein>
<feature type="transmembrane region" description="Helical" evidence="1">
    <location>
        <begin position="446"/>
        <end position="474"/>
    </location>
</feature>
<feature type="transmembrane region" description="Helical" evidence="1">
    <location>
        <begin position="257"/>
        <end position="277"/>
    </location>
</feature>
<accession>A0ABP0ANH3</accession>
<feature type="transmembrane region" description="Helical" evidence="1">
    <location>
        <begin position="332"/>
        <end position="354"/>
    </location>
</feature>
<evidence type="ECO:0000313" key="3">
    <source>
        <dbReference type="Proteomes" id="UP001642405"/>
    </source>
</evidence>
<gene>
    <name evidence="2" type="primary">FET4</name>
    <name evidence="2" type="ORF">SCUCBS95973_000237</name>
</gene>
<keyword evidence="1" id="KW-0472">Membrane</keyword>
<sequence>MGNPFTTAGRAMATYARNLKNAPAAQYVTQTAAASAIPSMTTLPPPAYRLSDSRPISAGSLDEIEVEKERLKTAAALAGDPMPSTLAQTKSKKKGGAFDFVVKAAGSRWTFLITLLLLAGWAALGVVYGPTDTWQVIFQDTSSIQCYISATLLMRQQQNSTRSLLETICSMFSRSQGNERLLRQLTEKQLMALKRSRRAMRTDLTNALETKEGVFDRAANAVSRFLGSLSALFLYWVGILVWVFFGSPLMWSDTWQLYVNTATALELTFTTMFLQNVRRQHEEYLARCLQSIDVLDRGLEMDLRRMTGDMAPNPVMASQPLRLNRTETAIDFWAFVVGGSVGVFLSCAVGVAWLAVGDVMQFDDNWWLIIGTYTGLMGFIDGFVLRNVHHRETVMAERHFALLAEQDLRLFALLDMPFPEDDRSSSASDSVGSKRSRTLASRISRWIGHVCEVPAATTASVVAVVALLVVASAMQWTETGQLLCNTPTMIVEGFLLLMLIEGHNNAEAKRRNQYTDILDRRLMLERRVAAWGDKWELDVDLDDTSITDVLSTSEKSISEKYME</sequence>
<feature type="transmembrane region" description="Helical" evidence="1">
    <location>
        <begin position="109"/>
        <end position="128"/>
    </location>
</feature>
<feature type="transmembrane region" description="Helical" evidence="1">
    <location>
        <begin position="480"/>
        <end position="500"/>
    </location>
</feature>
<organism evidence="2 3">
    <name type="scientific">Sporothrix curviconia</name>
    <dbReference type="NCBI Taxonomy" id="1260050"/>
    <lineage>
        <taxon>Eukaryota</taxon>
        <taxon>Fungi</taxon>
        <taxon>Dikarya</taxon>
        <taxon>Ascomycota</taxon>
        <taxon>Pezizomycotina</taxon>
        <taxon>Sordariomycetes</taxon>
        <taxon>Sordariomycetidae</taxon>
        <taxon>Ophiostomatales</taxon>
        <taxon>Ophiostomataceae</taxon>
        <taxon>Sporothrix</taxon>
    </lineage>
</organism>
<dbReference type="InterPro" id="IPR007251">
    <property type="entry name" value="Iron_permease_Fet4"/>
</dbReference>
<feature type="transmembrane region" description="Helical" evidence="1">
    <location>
        <begin position="225"/>
        <end position="245"/>
    </location>
</feature>